<accession>A0AAN8ZNY3</accession>
<comment type="similarity">
    <text evidence="1">Belongs to the LOR family.</text>
</comment>
<dbReference type="SUPFAM" id="SSF54518">
    <property type="entry name" value="Tubby C-terminal domain-like"/>
    <property type="match status" value="1"/>
</dbReference>
<reference evidence="2 3" key="1">
    <citation type="submission" date="2023-12" db="EMBL/GenBank/DDBJ databases">
        <title>A high-quality genome assembly for Dillenia turbinata (Dilleniales).</title>
        <authorList>
            <person name="Chanderbali A."/>
        </authorList>
    </citation>
    <scope>NUCLEOTIDE SEQUENCE [LARGE SCALE GENOMIC DNA]</scope>
    <source>
        <strain evidence="2">LSX21</strain>
        <tissue evidence="2">Leaf</tissue>
    </source>
</reference>
<dbReference type="AlphaFoldDB" id="A0AAN8ZNY3"/>
<dbReference type="PANTHER" id="PTHR31087">
    <property type="match status" value="1"/>
</dbReference>
<dbReference type="InterPro" id="IPR038595">
    <property type="entry name" value="LOR_sf"/>
</dbReference>
<name>A0AAN8ZNY3_9MAGN</name>
<dbReference type="InterPro" id="IPR025659">
    <property type="entry name" value="Tubby-like_C"/>
</dbReference>
<dbReference type="EMBL" id="JBAMMX010000003">
    <property type="protein sequence ID" value="KAK6944731.1"/>
    <property type="molecule type" value="Genomic_DNA"/>
</dbReference>
<organism evidence="2 3">
    <name type="scientific">Dillenia turbinata</name>
    <dbReference type="NCBI Taxonomy" id="194707"/>
    <lineage>
        <taxon>Eukaryota</taxon>
        <taxon>Viridiplantae</taxon>
        <taxon>Streptophyta</taxon>
        <taxon>Embryophyta</taxon>
        <taxon>Tracheophyta</taxon>
        <taxon>Spermatophyta</taxon>
        <taxon>Magnoliopsida</taxon>
        <taxon>eudicotyledons</taxon>
        <taxon>Gunneridae</taxon>
        <taxon>Pentapetalae</taxon>
        <taxon>Dilleniales</taxon>
        <taxon>Dilleniaceae</taxon>
        <taxon>Dillenia</taxon>
    </lineage>
</organism>
<evidence type="ECO:0000313" key="3">
    <source>
        <dbReference type="Proteomes" id="UP001370490"/>
    </source>
</evidence>
<dbReference type="PANTHER" id="PTHR31087:SF3">
    <property type="entry name" value="PROTEIN LURP-ONE-RELATED 6"/>
    <property type="match status" value="1"/>
</dbReference>
<gene>
    <name evidence="2" type="ORF">RJ641_025833</name>
</gene>
<evidence type="ECO:0000256" key="1">
    <source>
        <dbReference type="ARBA" id="ARBA00005437"/>
    </source>
</evidence>
<dbReference type="Proteomes" id="UP001370490">
    <property type="component" value="Unassembled WGS sequence"/>
</dbReference>
<dbReference type="Pfam" id="PF04525">
    <property type="entry name" value="LOR"/>
    <property type="match status" value="1"/>
</dbReference>
<proteinExistence type="inferred from homology"/>
<evidence type="ECO:0000313" key="2">
    <source>
        <dbReference type="EMBL" id="KAK6944731.1"/>
    </source>
</evidence>
<keyword evidence="3" id="KW-1185">Reference proteome</keyword>
<dbReference type="InterPro" id="IPR007612">
    <property type="entry name" value="LOR"/>
</dbReference>
<comment type="caution">
    <text evidence="2">The sequence shown here is derived from an EMBL/GenBank/DDBJ whole genome shotgun (WGS) entry which is preliminary data.</text>
</comment>
<sequence>MARKADNMPIVSKIFCSSMPVLLVVRIRPPVVNGGGFVVTDCSQKTLFKVDDCGMVGAKGELILRDGNGEALLRIRRKGGMLEAVSIHRKWKAFSFNYDGSEKLIFSLKEPNLVCPTDSNIKISVEPRISNKEWDFEISGSFPNRTCSIIDHKGDNIAQVGVEEQLPPSKDIYNVMTKPGADQAFVFGVIAILDYIYGESTRC</sequence>
<dbReference type="Gene3D" id="2.40.160.200">
    <property type="entry name" value="LURP1-related"/>
    <property type="match status" value="1"/>
</dbReference>
<protein>
    <submittedName>
        <fullName evidence="2">LURP-one-related</fullName>
    </submittedName>
</protein>